<keyword evidence="1" id="KW-0539">Nucleus</keyword>
<dbReference type="SUPFAM" id="SSF57701">
    <property type="entry name" value="Zn2/Cys6 DNA-binding domain"/>
    <property type="match status" value="1"/>
</dbReference>
<organism evidence="4 5">
    <name type="scientific">Clonostachys chloroleuca</name>
    <dbReference type="NCBI Taxonomy" id="1926264"/>
    <lineage>
        <taxon>Eukaryota</taxon>
        <taxon>Fungi</taxon>
        <taxon>Dikarya</taxon>
        <taxon>Ascomycota</taxon>
        <taxon>Pezizomycotina</taxon>
        <taxon>Sordariomycetes</taxon>
        <taxon>Hypocreomycetidae</taxon>
        <taxon>Hypocreales</taxon>
        <taxon>Bionectriaceae</taxon>
        <taxon>Clonostachys</taxon>
    </lineage>
</organism>
<evidence type="ECO:0000313" key="5">
    <source>
        <dbReference type="Proteomes" id="UP001160390"/>
    </source>
</evidence>
<dbReference type="EMBL" id="CABFNP030001353">
    <property type="protein sequence ID" value="CAI6100978.1"/>
    <property type="molecule type" value="Genomic_DNA"/>
</dbReference>
<dbReference type="GO" id="GO:0008270">
    <property type="term" value="F:zinc ion binding"/>
    <property type="evidence" value="ECO:0007669"/>
    <property type="project" value="InterPro"/>
</dbReference>
<reference evidence="4" key="1">
    <citation type="submission" date="2023-01" db="EMBL/GenBank/DDBJ databases">
        <authorList>
            <person name="Piombo E."/>
        </authorList>
    </citation>
    <scope>NUCLEOTIDE SEQUENCE</scope>
</reference>
<dbReference type="CDD" id="cd00067">
    <property type="entry name" value="GAL4"/>
    <property type="match status" value="1"/>
</dbReference>
<comment type="caution">
    <text evidence="4">The sequence shown here is derived from an EMBL/GenBank/DDBJ whole genome shotgun (WGS) entry which is preliminary data.</text>
</comment>
<dbReference type="Pfam" id="PF00172">
    <property type="entry name" value="Zn_clus"/>
    <property type="match status" value="1"/>
</dbReference>
<dbReference type="Gene3D" id="4.10.240.10">
    <property type="entry name" value="Zn(2)-C6 fungal-type DNA-binding domain"/>
    <property type="match status" value="1"/>
</dbReference>
<sequence length="419" mass="46574">MAQRSGTEKLRSSCDRCKALKIRCNKQTPTCGRCRTPGLTCVYSLYRWKGSPQATSQGGQKDKALRQSLRLSRHRSRRRSPAARQCRGVVQRSHNRAPSTVTPNTWSFRPRVSIESDLGLFNLDVPARDTFQRALMPVSQTEPSSLYSPTRVENVTQPSYPVEETTRTVRLGHGSESGIHSLATPSMASAMVRSGYDMVLDTLSSLRSIPLDSCLFRVDPSQTRAEGGNLSRGLGLPVESVSTDQALKVNRGALQTLNQIGSRNCNNYAADADLNLLLNTTCHRMLNIYQSIFECIADKYHMSTDHRQNGLEPPYLPHSNSGALYFSPVQFNEFGVDMLTARRLNSQLLKYELETLKRLVKTLGNPRHRLGSAESRADASAQGRCVNSSTATSYQEVLRQLLANSIDKLIAEIGQFCQM</sequence>
<evidence type="ECO:0000313" key="4">
    <source>
        <dbReference type="EMBL" id="CAI6100978.1"/>
    </source>
</evidence>
<accession>A0AA35VPP9</accession>
<gene>
    <name evidence="4" type="ORF">CCHLO57077_00007010</name>
</gene>
<dbReference type="InterPro" id="IPR036864">
    <property type="entry name" value="Zn2-C6_fun-type_DNA-bd_sf"/>
</dbReference>
<name>A0AA35VPP9_9HYPO</name>
<dbReference type="AlphaFoldDB" id="A0AA35VPP9"/>
<proteinExistence type="predicted"/>
<evidence type="ECO:0000256" key="2">
    <source>
        <dbReference type="SAM" id="MobiDB-lite"/>
    </source>
</evidence>
<protein>
    <recommendedName>
        <fullName evidence="3">Zn(2)-C6 fungal-type domain-containing protein</fullName>
    </recommendedName>
</protein>
<dbReference type="SMART" id="SM00066">
    <property type="entry name" value="GAL4"/>
    <property type="match status" value="1"/>
</dbReference>
<dbReference type="GO" id="GO:0000981">
    <property type="term" value="F:DNA-binding transcription factor activity, RNA polymerase II-specific"/>
    <property type="evidence" value="ECO:0007669"/>
    <property type="project" value="InterPro"/>
</dbReference>
<feature type="domain" description="Zn(2)-C6 fungal-type" evidence="3">
    <location>
        <begin position="13"/>
        <end position="43"/>
    </location>
</feature>
<dbReference type="PROSITE" id="PS50048">
    <property type="entry name" value="ZN2_CY6_FUNGAL_2"/>
    <property type="match status" value="1"/>
</dbReference>
<keyword evidence="5" id="KW-1185">Reference proteome</keyword>
<dbReference type="Proteomes" id="UP001160390">
    <property type="component" value="Unassembled WGS sequence"/>
</dbReference>
<dbReference type="PROSITE" id="PS00463">
    <property type="entry name" value="ZN2_CY6_FUNGAL_1"/>
    <property type="match status" value="1"/>
</dbReference>
<evidence type="ECO:0000256" key="1">
    <source>
        <dbReference type="ARBA" id="ARBA00023242"/>
    </source>
</evidence>
<dbReference type="InterPro" id="IPR001138">
    <property type="entry name" value="Zn2Cys6_DnaBD"/>
</dbReference>
<dbReference type="PRINTS" id="PR00755">
    <property type="entry name" value="AFLATOXINBRP"/>
</dbReference>
<feature type="compositionally biased region" description="Basic residues" evidence="2">
    <location>
        <begin position="71"/>
        <end position="81"/>
    </location>
</feature>
<evidence type="ECO:0000259" key="3">
    <source>
        <dbReference type="PROSITE" id="PS50048"/>
    </source>
</evidence>
<feature type="region of interest" description="Disordered" evidence="2">
    <location>
        <begin position="71"/>
        <end position="104"/>
    </location>
</feature>